<keyword evidence="1" id="KW-0812">Transmembrane</keyword>
<keyword evidence="3" id="KW-1185">Reference proteome</keyword>
<organism evidence="2 3">
    <name type="scientific">Perkinsus chesapeaki</name>
    <name type="common">Clam parasite</name>
    <name type="synonym">Perkinsus andrewsi</name>
    <dbReference type="NCBI Taxonomy" id="330153"/>
    <lineage>
        <taxon>Eukaryota</taxon>
        <taxon>Sar</taxon>
        <taxon>Alveolata</taxon>
        <taxon>Perkinsozoa</taxon>
        <taxon>Perkinsea</taxon>
        <taxon>Perkinsida</taxon>
        <taxon>Perkinsidae</taxon>
        <taxon>Perkinsus</taxon>
    </lineage>
</organism>
<gene>
    <name evidence="2" type="ORF">FOL47_007661</name>
</gene>
<dbReference type="EMBL" id="JAAPAO010000046">
    <property type="protein sequence ID" value="KAF4675523.1"/>
    <property type="molecule type" value="Genomic_DNA"/>
</dbReference>
<keyword evidence="1" id="KW-1133">Transmembrane helix</keyword>
<evidence type="ECO:0000256" key="1">
    <source>
        <dbReference type="SAM" id="Phobius"/>
    </source>
</evidence>
<feature type="transmembrane region" description="Helical" evidence="1">
    <location>
        <begin position="242"/>
        <end position="265"/>
    </location>
</feature>
<comment type="caution">
    <text evidence="2">The sequence shown here is derived from an EMBL/GenBank/DDBJ whole genome shotgun (WGS) entry which is preliminary data.</text>
</comment>
<feature type="transmembrane region" description="Helical" evidence="1">
    <location>
        <begin position="60"/>
        <end position="80"/>
    </location>
</feature>
<proteinExistence type="predicted"/>
<sequence>MLRHRTKAFSDKKAKARFWFELVAKILCITFNAFLLFFGVVSLIISTWRLYTHDLVDGALALFLNILFAMLMVAISLYGCRALGGPSVNKHLKYSAFAILLLIVDSVLLAYYVEYASAFGNIVKNGANAYDDPFDGNENDLLDSYRESFYSSWNKGNCTGGECVNAGCAGNPIPFFPVYCVSDVAFGEAVTNSGLEFDGTSSYLLECVNAQHRTPQQIVGIVNSYCYSRDSWAADQKVDAKVSVIITSIFVGFLCFVLLSIIVFVTRPRTWQDEDVPIVQDVEMEVSPLVLEQCSAAAPSKPVTLDL</sequence>
<protein>
    <submittedName>
        <fullName evidence="2">Uncharacterized protein</fullName>
    </submittedName>
</protein>
<name>A0A7J6MVF6_PERCH</name>
<dbReference type="Proteomes" id="UP000591131">
    <property type="component" value="Unassembled WGS sequence"/>
</dbReference>
<reference evidence="2 3" key="1">
    <citation type="submission" date="2020-04" db="EMBL/GenBank/DDBJ databases">
        <title>Perkinsus chesapeaki whole genome sequence.</title>
        <authorList>
            <person name="Bogema D.R."/>
        </authorList>
    </citation>
    <scope>NUCLEOTIDE SEQUENCE [LARGE SCALE GENOMIC DNA]</scope>
    <source>
        <strain evidence="2">ATCC PRA-425</strain>
    </source>
</reference>
<evidence type="ECO:0000313" key="3">
    <source>
        <dbReference type="Proteomes" id="UP000591131"/>
    </source>
</evidence>
<dbReference type="AlphaFoldDB" id="A0A7J6MVF6"/>
<dbReference type="OrthoDB" id="443047at2759"/>
<feature type="transmembrane region" description="Helical" evidence="1">
    <location>
        <begin position="92"/>
        <end position="113"/>
    </location>
</feature>
<feature type="transmembrane region" description="Helical" evidence="1">
    <location>
        <begin position="22"/>
        <end position="48"/>
    </location>
</feature>
<keyword evidence="1" id="KW-0472">Membrane</keyword>
<evidence type="ECO:0000313" key="2">
    <source>
        <dbReference type="EMBL" id="KAF4675523.1"/>
    </source>
</evidence>
<accession>A0A7J6MVF6</accession>